<dbReference type="AlphaFoldDB" id="A0A650EKL8"/>
<accession>A0A650EKL8</accession>
<evidence type="ECO:0000313" key="1">
    <source>
        <dbReference type="EMBL" id="QGT50183.1"/>
    </source>
</evidence>
<name>A0A650EKL8_9HELI</name>
<organism evidence="1">
    <name type="scientific">uncultured Helicobacter sp</name>
    <dbReference type="NCBI Taxonomy" id="175537"/>
    <lineage>
        <taxon>Bacteria</taxon>
        <taxon>Pseudomonadati</taxon>
        <taxon>Campylobacterota</taxon>
        <taxon>Epsilonproteobacteria</taxon>
        <taxon>Campylobacterales</taxon>
        <taxon>Helicobacteraceae</taxon>
        <taxon>Helicobacter</taxon>
        <taxon>environmental samples</taxon>
    </lineage>
</organism>
<protein>
    <submittedName>
        <fullName evidence="1">Uncharacterized protein</fullName>
    </submittedName>
</protein>
<gene>
    <name evidence="1" type="ORF">Helico6505_0150</name>
</gene>
<reference evidence="1" key="1">
    <citation type="journal article" date="2020" name="J. ISSAAS">
        <title>Lactobacilli and other gastrointestinal microbiota of Peromyscus leucopus, reservoir host for agents of Lyme disease and other zoonoses in North America.</title>
        <authorList>
            <person name="Milovic A."/>
            <person name="Bassam K."/>
            <person name="Shao H."/>
            <person name="Chatzistamou I."/>
            <person name="Tufts D.M."/>
            <person name="Diuk-Wasser M."/>
            <person name="Barbour A.G."/>
        </authorList>
    </citation>
    <scope>NUCLEOTIDE SEQUENCE</scope>
    <source>
        <strain evidence="1">LL4</strain>
    </source>
</reference>
<sequence length="121" mass="13774">MIYAVFLIVSVGIVCTFFLRHSFNLSHSQSNIHAKIQLNLYAQSLKSMLILCIKERDIATCAHQEFIFESNYHFYTALTALDSQNILLDISGEVTHPASTNKLRITRRYILLDSIKTPDAP</sequence>
<dbReference type="EMBL" id="MN577568">
    <property type="protein sequence ID" value="QGT50183.1"/>
    <property type="molecule type" value="Genomic_DNA"/>
</dbReference>
<proteinExistence type="predicted"/>